<evidence type="ECO:0000256" key="2">
    <source>
        <dbReference type="ARBA" id="ARBA00004442"/>
    </source>
</evidence>
<dbReference type="AlphaFoldDB" id="A0A419F2G9"/>
<evidence type="ECO:0000256" key="8">
    <source>
        <dbReference type="SAM" id="SignalP"/>
    </source>
</evidence>
<comment type="subcellular location">
    <subcellularLocation>
        <location evidence="1">Cell envelope</location>
    </subcellularLocation>
    <subcellularLocation>
        <location evidence="2">Cell outer membrane</location>
    </subcellularLocation>
    <subcellularLocation>
        <location evidence="3">Secreted</location>
    </subcellularLocation>
</comment>
<dbReference type="GO" id="GO:0009279">
    <property type="term" value="C:cell outer membrane"/>
    <property type="evidence" value="ECO:0007669"/>
    <property type="project" value="UniProtKB-SubCell"/>
</dbReference>
<evidence type="ECO:0000256" key="6">
    <source>
        <dbReference type="ARBA" id="ARBA00023136"/>
    </source>
</evidence>
<gene>
    <name evidence="9" type="ORF">C4532_06080</name>
</gene>
<dbReference type="Pfam" id="PF02415">
    <property type="entry name" value="Chlam_PMP"/>
    <property type="match status" value="1"/>
</dbReference>
<feature type="chain" id="PRO_5018989368" description="Right handed beta helix domain-containing protein" evidence="8">
    <location>
        <begin position="36"/>
        <end position="416"/>
    </location>
</feature>
<sequence>MTYMHGRRRAAHIHWVCLLALCMAFTLLSMAEAIAASSDSVAVLVRVCDDPDGDGICSVSDNCPTAYNPSQADYDGDGMGNACDSDDDNDGYSDTLEQAMGTNALSSDSQPAASILMLSPVQAQMGIGGSLQLSVVGTFEPPVGGPIEYDMECLVEYQVSVPGIVSISSCGNASAQIEGTTEVWAEQVIGGGPVATSNPATITVNASSTYYVPDDFPTIQAALDAAANGDSIIVRDGVYSGPGNNDIDFTGKVVTLRSQNGAANCIIDGQGSARLFFFHSGEGSGAVVDGFTITGGFSSSTGGAIFCKSSSPTIRNCIVTGNHAISHGGALYLGNGASITLINDIISENSTDANGGAIYCWYSSPSITNCTITANEANYGGGMSGSNSVPVISNSIFWNNFPNEIGGSATVTSSDV</sequence>
<evidence type="ECO:0000256" key="4">
    <source>
        <dbReference type="ARBA" id="ARBA00022525"/>
    </source>
</evidence>
<feature type="signal peptide" evidence="8">
    <location>
        <begin position="1"/>
        <end position="35"/>
    </location>
</feature>
<dbReference type="InterPro" id="IPR028974">
    <property type="entry name" value="TSP_type-3_rpt"/>
</dbReference>
<comment type="caution">
    <text evidence="9">The sequence shown here is derived from an EMBL/GenBank/DDBJ whole genome shotgun (WGS) entry which is preliminary data.</text>
</comment>
<dbReference type="Gene3D" id="2.160.20.10">
    <property type="entry name" value="Single-stranded right-handed beta-helix, Pectin lyase-like"/>
    <property type="match status" value="1"/>
</dbReference>
<feature type="non-terminal residue" evidence="9">
    <location>
        <position position="416"/>
    </location>
</feature>
<dbReference type="InterPro" id="IPR012334">
    <property type="entry name" value="Pectin_lyas_fold"/>
</dbReference>
<name>A0A419F2G9_9BACT</name>
<dbReference type="InterPro" id="IPR003368">
    <property type="entry name" value="POMP_repeat"/>
</dbReference>
<protein>
    <recommendedName>
        <fullName evidence="11">Right handed beta helix domain-containing protein</fullName>
    </recommendedName>
</protein>
<evidence type="ECO:0000256" key="7">
    <source>
        <dbReference type="ARBA" id="ARBA00023237"/>
    </source>
</evidence>
<evidence type="ECO:0000313" key="9">
    <source>
        <dbReference type="EMBL" id="RJP72319.1"/>
    </source>
</evidence>
<dbReference type="InterPro" id="IPR011050">
    <property type="entry name" value="Pectin_lyase_fold/virulence"/>
</dbReference>
<dbReference type="Proteomes" id="UP000285961">
    <property type="component" value="Unassembled WGS sequence"/>
</dbReference>
<dbReference type="SUPFAM" id="SSF103647">
    <property type="entry name" value="TSP type-3 repeat"/>
    <property type="match status" value="1"/>
</dbReference>
<accession>A0A419F2G9</accession>
<dbReference type="Gene3D" id="4.10.1080.10">
    <property type="entry name" value="TSP type-3 repeat"/>
    <property type="match status" value="1"/>
</dbReference>
<evidence type="ECO:0000256" key="1">
    <source>
        <dbReference type="ARBA" id="ARBA00004196"/>
    </source>
</evidence>
<keyword evidence="6" id="KW-0472">Membrane</keyword>
<keyword evidence="7" id="KW-0998">Cell outer membrane</keyword>
<dbReference type="SUPFAM" id="SSF51126">
    <property type="entry name" value="Pectin lyase-like"/>
    <property type="match status" value="1"/>
</dbReference>
<keyword evidence="5 8" id="KW-0732">Signal</keyword>
<reference evidence="9 10" key="1">
    <citation type="journal article" date="2017" name="ISME J.">
        <title>Energy and carbon metabolisms in a deep terrestrial subsurface fluid microbial community.</title>
        <authorList>
            <person name="Momper L."/>
            <person name="Jungbluth S.P."/>
            <person name="Lee M.D."/>
            <person name="Amend J.P."/>
        </authorList>
    </citation>
    <scope>NUCLEOTIDE SEQUENCE [LARGE SCALE GENOMIC DNA]</scope>
    <source>
        <strain evidence="9">SURF_17</strain>
    </source>
</reference>
<evidence type="ECO:0000256" key="5">
    <source>
        <dbReference type="ARBA" id="ARBA00022729"/>
    </source>
</evidence>
<dbReference type="GO" id="GO:0005509">
    <property type="term" value="F:calcium ion binding"/>
    <property type="evidence" value="ECO:0007669"/>
    <property type="project" value="InterPro"/>
</dbReference>
<evidence type="ECO:0008006" key="11">
    <source>
        <dbReference type="Google" id="ProtNLM"/>
    </source>
</evidence>
<proteinExistence type="predicted"/>
<keyword evidence="4" id="KW-0964">Secreted</keyword>
<evidence type="ECO:0000256" key="3">
    <source>
        <dbReference type="ARBA" id="ARBA00004613"/>
    </source>
</evidence>
<evidence type="ECO:0000313" key="10">
    <source>
        <dbReference type="Proteomes" id="UP000285961"/>
    </source>
</evidence>
<dbReference type="EMBL" id="QZKI01000046">
    <property type="protein sequence ID" value="RJP72319.1"/>
    <property type="molecule type" value="Genomic_DNA"/>
</dbReference>
<organism evidence="9 10">
    <name type="scientific">Candidatus Abyssobacteria bacterium SURF_17</name>
    <dbReference type="NCBI Taxonomy" id="2093361"/>
    <lineage>
        <taxon>Bacteria</taxon>
        <taxon>Pseudomonadati</taxon>
        <taxon>Candidatus Hydrogenedentota</taxon>
        <taxon>Candidatus Abyssobacteria</taxon>
    </lineage>
</organism>
<dbReference type="GO" id="GO:0005576">
    <property type="term" value="C:extracellular region"/>
    <property type="evidence" value="ECO:0007669"/>
    <property type="project" value="UniProtKB-SubCell"/>
</dbReference>